<gene>
    <name evidence="2" type="ORF">AAHA92_00047</name>
</gene>
<dbReference type="EMBL" id="JBEAFC010000001">
    <property type="protein sequence ID" value="KAL1568430.1"/>
    <property type="molecule type" value="Genomic_DNA"/>
</dbReference>
<evidence type="ECO:0000256" key="1">
    <source>
        <dbReference type="SAM" id="MobiDB-lite"/>
    </source>
</evidence>
<sequence>MAAQGSRVAAALTLPLVLDPFHSYSSSSPILFPFQGNVKPLRVNPSPYPSINLCYHKAKRGSHLMFRIPRRLLPKKFLEVLDFWFDNLGPQLGSQKKEKRKGRGHAAGRRDSCRF</sequence>
<feature type="compositionally biased region" description="Basic residues" evidence="1">
    <location>
        <begin position="97"/>
        <end position="107"/>
    </location>
</feature>
<keyword evidence="3" id="KW-1185">Reference proteome</keyword>
<name>A0ABD1IIZ7_SALDI</name>
<proteinExistence type="predicted"/>
<accession>A0ABD1IIZ7</accession>
<evidence type="ECO:0000313" key="2">
    <source>
        <dbReference type="EMBL" id="KAL1568430.1"/>
    </source>
</evidence>
<dbReference type="AlphaFoldDB" id="A0ABD1IIZ7"/>
<reference evidence="2 3" key="1">
    <citation type="submission" date="2024-06" db="EMBL/GenBank/DDBJ databases">
        <title>A chromosome level genome sequence of Diviner's sage (Salvia divinorum).</title>
        <authorList>
            <person name="Ford S.A."/>
            <person name="Ro D.-K."/>
            <person name="Ness R.W."/>
            <person name="Phillips M.A."/>
        </authorList>
    </citation>
    <scope>NUCLEOTIDE SEQUENCE [LARGE SCALE GENOMIC DNA]</scope>
    <source>
        <strain evidence="2">SAF-2024a</strain>
        <tissue evidence="2">Leaf</tissue>
    </source>
</reference>
<dbReference type="Proteomes" id="UP001567538">
    <property type="component" value="Unassembled WGS sequence"/>
</dbReference>
<comment type="caution">
    <text evidence="2">The sequence shown here is derived from an EMBL/GenBank/DDBJ whole genome shotgun (WGS) entry which is preliminary data.</text>
</comment>
<organism evidence="2 3">
    <name type="scientific">Salvia divinorum</name>
    <name type="common">Maria pastora</name>
    <name type="synonym">Diviner's sage</name>
    <dbReference type="NCBI Taxonomy" id="28513"/>
    <lineage>
        <taxon>Eukaryota</taxon>
        <taxon>Viridiplantae</taxon>
        <taxon>Streptophyta</taxon>
        <taxon>Embryophyta</taxon>
        <taxon>Tracheophyta</taxon>
        <taxon>Spermatophyta</taxon>
        <taxon>Magnoliopsida</taxon>
        <taxon>eudicotyledons</taxon>
        <taxon>Gunneridae</taxon>
        <taxon>Pentapetalae</taxon>
        <taxon>asterids</taxon>
        <taxon>lamiids</taxon>
        <taxon>Lamiales</taxon>
        <taxon>Lamiaceae</taxon>
        <taxon>Nepetoideae</taxon>
        <taxon>Mentheae</taxon>
        <taxon>Salviinae</taxon>
        <taxon>Salvia</taxon>
        <taxon>Salvia subgen. Calosphace</taxon>
    </lineage>
</organism>
<evidence type="ECO:0000313" key="3">
    <source>
        <dbReference type="Proteomes" id="UP001567538"/>
    </source>
</evidence>
<protein>
    <submittedName>
        <fullName evidence="2">50S ribosomal protein L15, chloroplastic-like</fullName>
    </submittedName>
</protein>
<feature type="region of interest" description="Disordered" evidence="1">
    <location>
        <begin position="89"/>
        <end position="115"/>
    </location>
</feature>